<name>A0A8H6K6M8_9PEZI</name>
<dbReference type="SMART" id="SM01312">
    <property type="entry name" value="RTC4"/>
    <property type="match status" value="1"/>
</dbReference>
<feature type="compositionally biased region" description="Polar residues" evidence="8">
    <location>
        <begin position="135"/>
        <end position="161"/>
    </location>
</feature>
<feature type="domain" description="Restriction of telomere capping protein 4 C-terminal" evidence="9">
    <location>
        <begin position="454"/>
        <end position="570"/>
    </location>
</feature>
<keyword evidence="7" id="KW-0539">Nucleus</keyword>
<dbReference type="Pfam" id="PF14474">
    <property type="entry name" value="RTC4"/>
    <property type="match status" value="1"/>
</dbReference>
<comment type="similarity">
    <text evidence="4">Belongs to the RTC4 family.</text>
</comment>
<feature type="region of interest" description="Disordered" evidence="8">
    <location>
        <begin position="1"/>
        <end position="236"/>
    </location>
</feature>
<comment type="caution">
    <text evidence="10">The sequence shown here is derived from an EMBL/GenBank/DDBJ whole genome shotgun (WGS) entry which is preliminary data.</text>
</comment>
<evidence type="ECO:0000256" key="8">
    <source>
        <dbReference type="SAM" id="MobiDB-lite"/>
    </source>
</evidence>
<organism evidence="10 11">
    <name type="scientific">Colletotrichum musicola</name>
    <dbReference type="NCBI Taxonomy" id="2175873"/>
    <lineage>
        <taxon>Eukaryota</taxon>
        <taxon>Fungi</taxon>
        <taxon>Dikarya</taxon>
        <taxon>Ascomycota</taxon>
        <taxon>Pezizomycotina</taxon>
        <taxon>Sordariomycetes</taxon>
        <taxon>Hypocreomycetidae</taxon>
        <taxon>Glomerellales</taxon>
        <taxon>Glomerellaceae</taxon>
        <taxon>Colletotrichum</taxon>
        <taxon>Colletotrichum orchidearum species complex</taxon>
    </lineage>
</organism>
<feature type="compositionally biased region" description="Basic and acidic residues" evidence="8">
    <location>
        <begin position="205"/>
        <end position="225"/>
    </location>
</feature>
<evidence type="ECO:0000259" key="9">
    <source>
        <dbReference type="SMART" id="SM01312"/>
    </source>
</evidence>
<reference evidence="10" key="1">
    <citation type="journal article" date="2020" name="Phytopathology">
        <title>Genome Sequence Resources of Colletotrichum truncatum, C. plurivorum, C. musicola, and C. sojae: Four Species Pathogenic to Soybean (Glycine max).</title>
        <authorList>
            <person name="Rogerio F."/>
            <person name="Boufleur T.R."/>
            <person name="Ciampi-Guillardi M."/>
            <person name="Sukno S.A."/>
            <person name="Thon M.R."/>
            <person name="Massola Junior N.S."/>
            <person name="Baroncelli R."/>
        </authorList>
    </citation>
    <scope>NUCLEOTIDE SEQUENCE</scope>
    <source>
        <strain evidence="10">LFN0074</strain>
    </source>
</reference>
<dbReference type="PANTHER" id="PTHR41391:SF1">
    <property type="entry name" value="RESTRICTION OF TELOMERE CAPPING PROTEIN 4"/>
    <property type="match status" value="1"/>
</dbReference>
<accession>A0A8H6K6M8</accession>
<keyword evidence="6" id="KW-0963">Cytoplasm</keyword>
<dbReference type="InterPro" id="IPR039024">
    <property type="entry name" value="RTC4"/>
</dbReference>
<protein>
    <recommendedName>
        <fullName evidence="5">Restriction of telomere capping protein 4</fullName>
    </recommendedName>
</protein>
<feature type="compositionally biased region" description="Basic and acidic residues" evidence="8">
    <location>
        <begin position="89"/>
        <end position="119"/>
    </location>
</feature>
<feature type="compositionally biased region" description="Polar residues" evidence="8">
    <location>
        <begin position="332"/>
        <end position="346"/>
    </location>
</feature>
<evidence type="ECO:0000256" key="7">
    <source>
        <dbReference type="ARBA" id="ARBA00023242"/>
    </source>
</evidence>
<gene>
    <name evidence="10" type="ORF">CMUS01_09702</name>
</gene>
<evidence type="ECO:0000256" key="1">
    <source>
        <dbReference type="ARBA" id="ARBA00002738"/>
    </source>
</evidence>
<dbReference type="InterPro" id="IPR028094">
    <property type="entry name" value="RTC4_C"/>
</dbReference>
<evidence type="ECO:0000313" key="11">
    <source>
        <dbReference type="Proteomes" id="UP000639643"/>
    </source>
</evidence>
<evidence type="ECO:0000256" key="5">
    <source>
        <dbReference type="ARBA" id="ARBA00015162"/>
    </source>
</evidence>
<dbReference type="GO" id="GO:0005634">
    <property type="term" value="C:nucleus"/>
    <property type="evidence" value="ECO:0007669"/>
    <property type="project" value="UniProtKB-SubCell"/>
</dbReference>
<dbReference type="PANTHER" id="PTHR41391">
    <property type="entry name" value="RESTRICTION OF TELOMERE CAPPING PROTEIN 4"/>
    <property type="match status" value="1"/>
</dbReference>
<feature type="compositionally biased region" description="Pro residues" evidence="8">
    <location>
        <begin position="71"/>
        <end position="84"/>
    </location>
</feature>
<comment type="subcellular location">
    <subcellularLocation>
        <location evidence="3">Cytoplasm</location>
    </subcellularLocation>
    <subcellularLocation>
        <location evidence="2">Nucleus</location>
    </subcellularLocation>
</comment>
<evidence type="ECO:0000256" key="2">
    <source>
        <dbReference type="ARBA" id="ARBA00004123"/>
    </source>
</evidence>
<evidence type="ECO:0000256" key="3">
    <source>
        <dbReference type="ARBA" id="ARBA00004496"/>
    </source>
</evidence>
<dbReference type="AlphaFoldDB" id="A0A8H6K6M8"/>
<evidence type="ECO:0000256" key="4">
    <source>
        <dbReference type="ARBA" id="ARBA00009461"/>
    </source>
</evidence>
<sequence>MQSDGQQFRRRAGLSADPRTRPLLSMVNGKRREEHFRQPIRPPPPRPTEELTEAEVLAPPKDDTDSEVDDPVPPRLSQPKPPGLPKDIWTARRKVDTVKPKDSSDTDDEQAARRSRADIKPYFGTSKAGKEQARKFTNSQESNSGPRRYGSSQISTVSTLGSKRSSSDLDSPSPPSKRSKLSASQPDERNASKGTKRSKASTYSSKEKEKMERSKQQAKKLEEKRAARREKKGWSHVAASPFSLLMMYSARSLTPKKVQPSFKSYDDDPFEKFVGNASPKHLINPVASVLSSPPASPRKEFKVHLSLSPGGSPKRIVKPQLKDPSGSIPRSLASSSQEKATSTSQVVPEARPAFKTFEDLFPDMSDTEDELEKISSEKLAVKAPCPLCKAPVDKDFLHSFSKGARLSVTRQIYFCRLHKKKSAEDAWKARGYPVIDWDNLSSRLTNHFDFLKDIINGSPSYYGALLSDTVKEGKNRTLLKAEGSLTPGYYGPRGLRALSEDIIGRFSSALRKRAVDDRLVSSRGYSNYVQAVLVPELTVRLICEDMGVKTEEGRRILEESKEVGDMLHEDIGDTVDHVSEDEVDEL</sequence>
<evidence type="ECO:0000313" key="10">
    <source>
        <dbReference type="EMBL" id="KAF6825757.1"/>
    </source>
</evidence>
<dbReference type="Proteomes" id="UP000639643">
    <property type="component" value="Unassembled WGS sequence"/>
</dbReference>
<evidence type="ECO:0000256" key="6">
    <source>
        <dbReference type="ARBA" id="ARBA00022490"/>
    </source>
</evidence>
<dbReference type="GO" id="GO:0005737">
    <property type="term" value="C:cytoplasm"/>
    <property type="evidence" value="ECO:0007669"/>
    <property type="project" value="UniProtKB-SubCell"/>
</dbReference>
<proteinExistence type="inferred from homology"/>
<feature type="compositionally biased region" description="Low complexity" evidence="8">
    <location>
        <begin position="162"/>
        <end position="171"/>
    </location>
</feature>
<dbReference type="EMBL" id="WIGM01000420">
    <property type="protein sequence ID" value="KAF6825757.1"/>
    <property type="molecule type" value="Genomic_DNA"/>
</dbReference>
<comment type="function">
    <text evidence="1">May be involved in a process influencing telomere capping.</text>
</comment>
<keyword evidence="11" id="KW-1185">Reference proteome</keyword>
<feature type="region of interest" description="Disordered" evidence="8">
    <location>
        <begin position="305"/>
        <end position="348"/>
    </location>
</feature>
<dbReference type="OrthoDB" id="128308at2759"/>